<dbReference type="InterPro" id="IPR016181">
    <property type="entry name" value="Acyl_CoA_acyltransferase"/>
</dbReference>
<proteinExistence type="predicted"/>
<keyword evidence="5" id="KW-1185">Reference proteome</keyword>
<comment type="caution">
    <text evidence="4">The sequence shown here is derived from an EMBL/GenBank/DDBJ whole genome shotgun (WGS) entry which is preliminary data.</text>
</comment>
<dbReference type="PANTHER" id="PTHR42919:SF8">
    <property type="entry name" value="N-ALPHA-ACETYLTRANSFERASE 50"/>
    <property type="match status" value="1"/>
</dbReference>
<dbReference type="Proteomes" id="UP000232323">
    <property type="component" value="Unassembled WGS sequence"/>
</dbReference>
<accession>A0A250WWB0</accession>
<gene>
    <name evidence="4" type="ORF">CEUSTIGMA_g2257.t1</name>
</gene>
<evidence type="ECO:0000259" key="3">
    <source>
        <dbReference type="PROSITE" id="PS51186"/>
    </source>
</evidence>
<dbReference type="AlphaFoldDB" id="A0A250WWB0"/>
<dbReference type="PANTHER" id="PTHR42919">
    <property type="entry name" value="N-ALPHA-ACETYLTRANSFERASE"/>
    <property type="match status" value="1"/>
</dbReference>
<dbReference type="GO" id="GO:0031415">
    <property type="term" value="C:NatA complex"/>
    <property type="evidence" value="ECO:0007669"/>
    <property type="project" value="TreeGrafter"/>
</dbReference>
<dbReference type="SUPFAM" id="SSF55729">
    <property type="entry name" value="Acyl-CoA N-acyltransferases (Nat)"/>
    <property type="match status" value="1"/>
</dbReference>
<dbReference type="Gene3D" id="3.40.630.30">
    <property type="match status" value="1"/>
</dbReference>
<dbReference type="STRING" id="1157962.A0A250WWB0"/>
<dbReference type="PROSITE" id="PS51186">
    <property type="entry name" value="GNAT"/>
    <property type="match status" value="1"/>
</dbReference>
<reference evidence="4 5" key="1">
    <citation type="submission" date="2017-08" db="EMBL/GenBank/DDBJ databases">
        <title>Acidophilic green algal genome provides insights into adaptation to an acidic environment.</title>
        <authorList>
            <person name="Hirooka S."/>
            <person name="Hirose Y."/>
            <person name="Kanesaki Y."/>
            <person name="Higuchi S."/>
            <person name="Fujiwara T."/>
            <person name="Onuma R."/>
            <person name="Era A."/>
            <person name="Ohbayashi R."/>
            <person name="Uzuka A."/>
            <person name="Nozaki H."/>
            <person name="Yoshikawa H."/>
            <person name="Miyagishima S.Y."/>
        </authorList>
    </citation>
    <scope>NUCLEOTIDE SEQUENCE [LARGE SCALE GENOMIC DNA]</scope>
    <source>
        <strain evidence="4 5">NIES-2499</strain>
    </source>
</reference>
<dbReference type="GO" id="GO:0008080">
    <property type="term" value="F:N-acetyltransferase activity"/>
    <property type="evidence" value="ECO:0007669"/>
    <property type="project" value="TreeGrafter"/>
</dbReference>
<keyword evidence="1" id="KW-0808">Transferase</keyword>
<keyword evidence="2" id="KW-0012">Acyltransferase</keyword>
<organism evidence="4 5">
    <name type="scientific">Chlamydomonas eustigma</name>
    <dbReference type="NCBI Taxonomy" id="1157962"/>
    <lineage>
        <taxon>Eukaryota</taxon>
        <taxon>Viridiplantae</taxon>
        <taxon>Chlorophyta</taxon>
        <taxon>core chlorophytes</taxon>
        <taxon>Chlorophyceae</taxon>
        <taxon>CS clade</taxon>
        <taxon>Chlamydomonadales</taxon>
        <taxon>Chlamydomonadaceae</taxon>
        <taxon>Chlamydomonas</taxon>
    </lineage>
</organism>
<sequence>MVQDQLYKDCMNSSDLTHLGYHNDVLVGAIMARHEKQPGGKGKMYIATLGVLAPYRGYGIGTKLLEKSLAAAEKDASIEEAYLHVQVQNDEILSFYKKFGFEVRETVAGYYKKIDPPDAVLLAKKL</sequence>
<evidence type="ECO:0000256" key="1">
    <source>
        <dbReference type="ARBA" id="ARBA00022679"/>
    </source>
</evidence>
<dbReference type="GO" id="GO:0007064">
    <property type="term" value="P:mitotic sister chromatid cohesion"/>
    <property type="evidence" value="ECO:0007669"/>
    <property type="project" value="TreeGrafter"/>
</dbReference>
<dbReference type="InterPro" id="IPR051556">
    <property type="entry name" value="N-term/lysine_N-AcTrnsfr"/>
</dbReference>
<dbReference type="Pfam" id="PF00583">
    <property type="entry name" value="Acetyltransf_1"/>
    <property type="match status" value="1"/>
</dbReference>
<evidence type="ECO:0000313" key="4">
    <source>
        <dbReference type="EMBL" id="GAX74810.1"/>
    </source>
</evidence>
<dbReference type="CDD" id="cd04301">
    <property type="entry name" value="NAT_SF"/>
    <property type="match status" value="1"/>
</dbReference>
<dbReference type="OrthoDB" id="47374at2759"/>
<name>A0A250WWB0_9CHLO</name>
<evidence type="ECO:0000256" key="2">
    <source>
        <dbReference type="ARBA" id="ARBA00023315"/>
    </source>
</evidence>
<dbReference type="EMBL" id="BEGY01000009">
    <property type="protein sequence ID" value="GAX74810.1"/>
    <property type="molecule type" value="Genomic_DNA"/>
</dbReference>
<dbReference type="InterPro" id="IPR000182">
    <property type="entry name" value="GNAT_dom"/>
</dbReference>
<protein>
    <recommendedName>
        <fullName evidence="3">N-acetyltransferase domain-containing protein</fullName>
    </recommendedName>
</protein>
<evidence type="ECO:0000313" key="5">
    <source>
        <dbReference type="Proteomes" id="UP000232323"/>
    </source>
</evidence>
<feature type="domain" description="N-acetyltransferase" evidence="3">
    <location>
        <begin position="1"/>
        <end position="126"/>
    </location>
</feature>